<dbReference type="GO" id="GO:0046872">
    <property type="term" value="F:metal ion binding"/>
    <property type="evidence" value="ECO:0007669"/>
    <property type="project" value="UniProtKB-KW"/>
</dbReference>
<dbReference type="InterPro" id="IPR050178">
    <property type="entry name" value="AspA/AstE_fam"/>
</dbReference>
<dbReference type="PANTHER" id="PTHR15162:SF7">
    <property type="entry name" value="SUCCINYLGLUTAMATE DESUCCINYLASE"/>
    <property type="match status" value="1"/>
</dbReference>
<evidence type="ECO:0000313" key="7">
    <source>
        <dbReference type="Proteomes" id="UP000177723"/>
    </source>
</evidence>
<dbReference type="GO" id="GO:0016788">
    <property type="term" value="F:hydrolase activity, acting on ester bonds"/>
    <property type="evidence" value="ECO:0007669"/>
    <property type="project" value="InterPro"/>
</dbReference>
<evidence type="ECO:0000259" key="5">
    <source>
        <dbReference type="Pfam" id="PF24827"/>
    </source>
</evidence>
<dbReference type="Gene3D" id="3.40.630.10">
    <property type="entry name" value="Zn peptidases"/>
    <property type="match status" value="1"/>
</dbReference>
<gene>
    <name evidence="6" type="ORF">A3F23_00490</name>
</gene>
<comment type="caution">
    <text evidence="6">The sequence shown here is derived from an EMBL/GenBank/DDBJ whole genome shotgun (WGS) entry which is preliminary data.</text>
</comment>
<comment type="cofactor">
    <cofactor evidence="1">
        <name>Zn(2+)</name>
        <dbReference type="ChEBI" id="CHEBI:29105"/>
    </cofactor>
</comment>
<evidence type="ECO:0000256" key="1">
    <source>
        <dbReference type="ARBA" id="ARBA00001947"/>
    </source>
</evidence>
<dbReference type="AlphaFoldDB" id="A0A1F5WNZ6"/>
<dbReference type="GO" id="GO:0005829">
    <property type="term" value="C:cytosol"/>
    <property type="evidence" value="ECO:0007669"/>
    <property type="project" value="TreeGrafter"/>
</dbReference>
<evidence type="ECO:0000256" key="2">
    <source>
        <dbReference type="ARBA" id="ARBA00022723"/>
    </source>
</evidence>
<evidence type="ECO:0000313" key="6">
    <source>
        <dbReference type="EMBL" id="OGF77317.1"/>
    </source>
</evidence>
<feature type="domain" description="Succinylglutamate desuccinylase/Aspartoacylase catalytic" evidence="5">
    <location>
        <begin position="16"/>
        <end position="190"/>
    </location>
</feature>
<keyword evidence="4" id="KW-0862">Zinc</keyword>
<accession>A0A1F5WNZ6</accession>
<protein>
    <recommendedName>
        <fullName evidence="5">Succinylglutamate desuccinylase/Aspartoacylase catalytic domain-containing protein</fullName>
    </recommendedName>
</protein>
<dbReference type="InterPro" id="IPR055438">
    <property type="entry name" value="AstE_AspA_cat"/>
</dbReference>
<reference evidence="6 7" key="1">
    <citation type="journal article" date="2016" name="Nat. Commun.">
        <title>Thousands of microbial genomes shed light on interconnected biogeochemical processes in an aquifer system.</title>
        <authorList>
            <person name="Anantharaman K."/>
            <person name="Brown C.T."/>
            <person name="Hug L.A."/>
            <person name="Sharon I."/>
            <person name="Castelle C.J."/>
            <person name="Probst A.J."/>
            <person name="Thomas B.C."/>
            <person name="Singh A."/>
            <person name="Wilkins M.J."/>
            <person name="Karaoz U."/>
            <person name="Brodie E.L."/>
            <person name="Williams K.H."/>
            <person name="Hubbard S.S."/>
            <person name="Banfield J.F."/>
        </authorList>
    </citation>
    <scope>NUCLEOTIDE SEQUENCE [LARGE SCALE GENOMIC DNA]</scope>
</reference>
<keyword evidence="3" id="KW-0378">Hydrolase</keyword>
<evidence type="ECO:0000256" key="3">
    <source>
        <dbReference type="ARBA" id="ARBA00022801"/>
    </source>
</evidence>
<evidence type="ECO:0000256" key="4">
    <source>
        <dbReference type="ARBA" id="ARBA00022833"/>
    </source>
</evidence>
<dbReference type="EMBL" id="MFHT01000022">
    <property type="protein sequence ID" value="OGF77317.1"/>
    <property type="molecule type" value="Genomic_DNA"/>
</dbReference>
<sequence length="275" mass="30651">MNMISGVINIKGKVKGKNLAVISGVHGTEICGVAAIKNLLPNINIIRGTVTFIFANEKAIRDKKRFVDKDLNRLFVKSSQLSSEQKRSYEYQRARELKGILRKCNALLDIHSSATPKAKPFVICEPRSFKVARYLPFSIVSNGWDKIQHGGTDYFVNKNGGQGICVECGYNFDPSAIKKAKSAVLSFLKYFGAVNGRKLTVRKQKLFTVKKMYMTKQNFKPAKHFKDFEFVKEGSLIGFDGGVPVKIKSDGGVVFVRGRTKPKEEAFLFGTPGKL</sequence>
<name>A0A1F5WNZ6_9BACT</name>
<keyword evidence="2" id="KW-0479">Metal-binding</keyword>
<dbReference type="PANTHER" id="PTHR15162">
    <property type="entry name" value="ASPARTOACYLASE"/>
    <property type="match status" value="1"/>
</dbReference>
<proteinExistence type="predicted"/>
<organism evidence="6 7">
    <name type="scientific">Candidatus Giovannonibacteria bacterium RIFCSPHIGHO2_12_FULL_43_15</name>
    <dbReference type="NCBI Taxonomy" id="1798341"/>
    <lineage>
        <taxon>Bacteria</taxon>
        <taxon>Candidatus Giovannoniibacteriota</taxon>
    </lineage>
</organism>
<dbReference type="Pfam" id="PF24827">
    <property type="entry name" value="AstE_AspA_cat"/>
    <property type="match status" value="1"/>
</dbReference>
<dbReference type="SUPFAM" id="SSF53187">
    <property type="entry name" value="Zn-dependent exopeptidases"/>
    <property type="match status" value="1"/>
</dbReference>
<dbReference type="Proteomes" id="UP000177723">
    <property type="component" value="Unassembled WGS sequence"/>
</dbReference>